<evidence type="ECO:0000313" key="10">
    <source>
        <dbReference type="EMBL" id="RCS30793.1"/>
    </source>
</evidence>
<dbReference type="HAMAP" id="MF_00378">
    <property type="entry name" value="Exonuc_7_L"/>
    <property type="match status" value="1"/>
</dbReference>
<dbReference type="RefSeq" id="WP_114340873.1">
    <property type="nucleotide sequence ID" value="NZ_QFWQ01000003.1"/>
</dbReference>
<evidence type="ECO:0000256" key="3">
    <source>
        <dbReference type="ARBA" id="ARBA00022801"/>
    </source>
</evidence>
<keyword evidence="3 5" id="KW-0378">Hydrolase</keyword>
<dbReference type="Proteomes" id="UP000252387">
    <property type="component" value="Unassembled WGS sequence"/>
</dbReference>
<dbReference type="CDD" id="cd04489">
    <property type="entry name" value="ExoVII_LU_OBF"/>
    <property type="match status" value="1"/>
</dbReference>
<dbReference type="GO" id="GO:0009318">
    <property type="term" value="C:exodeoxyribonuclease VII complex"/>
    <property type="evidence" value="ECO:0007669"/>
    <property type="project" value="UniProtKB-UniRule"/>
</dbReference>
<evidence type="ECO:0000256" key="1">
    <source>
        <dbReference type="ARBA" id="ARBA00022490"/>
    </source>
</evidence>
<dbReference type="EC" id="3.1.11.6" evidence="5"/>
<feature type="coiled-coil region" evidence="7">
    <location>
        <begin position="271"/>
        <end position="355"/>
    </location>
</feature>
<dbReference type="GO" id="GO:0008855">
    <property type="term" value="F:exodeoxyribonuclease VII activity"/>
    <property type="evidence" value="ECO:0007669"/>
    <property type="project" value="UniProtKB-UniRule"/>
</dbReference>
<evidence type="ECO:0000256" key="7">
    <source>
        <dbReference type="SAM" id="Coils"/>
    </source>
</evidence>
<evidence type="ECO:0000313" key="11">
    <source>
        <dbReference type="Proteomes" id="UP000252387"/>
    </source>
</evidence>
<dbReference type="InterPro" id="IPR020579">
    <property type="entry name" value="Exonuc_VII_lsu_C"/>
</dbReference>
<keyword evidence="1 5" id="KW-0963">Cytoplasm</keyword>
<feature type="domain" description="Exonuclease VII large subunit C-terminal" evidence="8">
    <location>
        <begin position="130"/>
        <end position="443"/>
    </location>
</feature>
<dbReference type="PANTHER" id="PTHR30008">
    <property type="entry name" value="EXODEOXYRIBONUCLEASE 7 LARGE SUBUNIT"/>
    <property type="match status" value="1"/>
</dbReference>
<dbReference type="InterPro" id="IPR003753">
    <property type="entry name" value="Exonuc_VII_L"/>
</dbReference>
<dbReference type="PANTHER" id="PTHR30008:SF0">
    <property type="entry name" value="EXODEOXYRIBONUCLEASE 7 LARGE SUBUNIT"/>
    <property type="match status" value="1"/>
</dbReference>
<evidence type="ECO:0000256" key="6">
    <source>
        <dbReference type="RuleBase" id="RU004355"/>
    </source>
</evidence>
<dbReference type="Pfam" id="PF02601">
    <property type="entry name" value="Exonuc_VII_L"/>
    <property type="match status" value="1"/>
</dbReference>
<comment type="similarity">
    <text evidence="5 6">Belongs to the XseA family.</text>
</comment>
<keyword evidence="2 5" id="KW-0540">Nuclease</keyword>
<gene>
    <name evidence="5" type="primary">xseA</name>
    <name evidence="10" type="ORF">DEO45_03230</name>
</gene>
<dbReference type="NCBIfam" id="TIGR00237">
    <property type="entry name" value="xseA"/>
    <property type="match status" value="1"/>
</dbReference>
<evidence type="ECO:0000259" key="8">
    <source>
        <dbReference type="Pfam" id="PF02601"/>
    </source>
</evidence>
<dbReference type="GO" id="GO:0005737">
    <property type="term" value="C:cytoplasm"/>
    <property type="evidence" value="ECO:0007669"/>
    <property type="project" value="UniProtKB-SubCell"/>
</dbReference>
<accession>A0A368KJC8</accession>
<dbReference type="GO" id="GO:0006308">
    <property type="term" value="P:DNA catabolic process"/>
    <property type="evidence" value="ECO:0007669"/>
    <property type="project" value="UniProtKB-UniRule"/>
</dbReference>
<evidence type="ECO:0000256" key="4">
    <source>
        <dbReference type="ARBA" id="ARBA00022839"/>
    </source>
</evidence>
<keyword evidence="11" id="KW-1185">Reference proteome</keyword>
<protein>
    <recommendedName>
        <fullName evidence="5">Exodeoxyribonuclease 7 large subunit</fullName>
        <ecNumber evidence="5">3.1.11.6</ecNumber>
    </recommendedName>
    <alternativeName>
        <fullName evidence="5">Exodeoxyribonuclease VII large subunit</fullName>
        <shortName evidence="5">Exonuclease VII large subunit</shortName>
    </alternativeName>
</protein>
<dbReference type="Pfam" id="PF13742">
    <property type="entry name" value="tRNA_anti_2"/>
    <property type="match status" value="1"/>
</dbReference>
<dbReference type="OrthoDB" id="9802795at2"/>
<proteinExistence type="inferred from homology"/>
<dbReference type="InterPro" id="IPR025824">
    <property type="entry name" value="OB-fold_nuc-bd_dom"/>
</dbReference>
<evidence type="ECO:0000256" key="2">
    <source>
        <dbReference type="ARBA" id="ARBA00022722"/>
    </source>
</evidence>
<dbReference type="GO" id="GO:0003676">
    <property type="term" value="F:nucleic acid binding"/>
    <property type="evidence" value="ECO:0007669"/>
    <property type="project" value="InterPro"/>
</dbReference>
<keyword evidence="4 5" id="KW-0269">Exonuclease</keyword>
<evidence type="ECO:0000256" key="5">
    <source>
        <dbReference type="HAMAP-Rule" id="MF_00378"/>
    </source>
</evidence>
<dbReference type="EMBL" id="QFWQ01000003">
    <property type="protein sequence ID" value="RCS30793.1"/>
    <property type="molecule type" value="Genomic_DNA"/>
</dbReference>
<keyword evidence="7" id="KW-0175">Coiled coil</keyword>
<reference evidence="10 11" key="1">
    <citation type="submission" date="2018-05" db="EMBL/GenBank/DDBJ databases">
        <title>Draft genome sequence of Rhodanobacter denitrificans Yn1 isolated from gold copper mine.</title>
        <authorList>
            <person name="Yang N."/>
            <person name="Mazhar H.S."/>
            <person name="Rensing C."/>
        </authorList>
    </citation>
    <scope>NUCLEOTIDE SEQUENCE [LARGE SCALE GENOMIC DNA]</scope>
    <source>
        <strain evidence="10 11">Yn1</strain>
    </source>
</reference>
<dbReference type="AlphaFoldDB" id="A0A368KJC8"/>
<name>A0A368KJC8_9GAMM</name>
<comment type="caution">
    <text evidence="10">The sequence shown here is derived from an EMBL/GenBank/DDBJ whole genome shotgun (WGS) entry which is preliminary data.</text>
</comment>
<comment type="catalytic activity">
    <reaction evidence="5 6">
        <text>Exonucleolytic cleavage in either 5'- to 3'- or 3'- to 5'-direction to yield nucleoside 5'-phosphates.</text>
        <dbReference type="EC" id="3.1.11.6"/>
    </reaction>
</comment>
<feature type="domain" description="OB-fold nucleic acid binding" evidence="9">
    <location>
        <begin position="17"/>
        <end position="107"/>
    </location>
</feature>
<organism evidence="10 11">
    <name type="scientific">Rhodanobacter denitrificans</name>
    <dbReference type="NCBI Taxonomy" id="666685"/>
    <lineage>
        <taxon>Bacteria</taxon>
        <taxon>Pseudomonadati</taxon>
        <taxon>Pseudomonadota</taxon>
        <taxon>Gammaproteobacteria</taxon>
        <taxon>Lysobacterales</taxon>
        <taxon>Rhodanobacteraceae</taxon>
        <taxon>Rhodanobacter</taxon>
    </lineage>
</organism>
<comment type="subunit">
    <text evidence="5">Heterooligomer composed of large and small subunits.</text>
</comment>
<comment type="subcellular location">
    <subcellularLocation>
        <location evidence="5 6">Cytoplasm</location>
    </subcellularLocation>
</comment>
<comment type="function">
    <text evidence="5">Bidirectionally degrades single-stranded DNA into large acid-insoluble oligonucleotides, which are then degraded further into small acid-soluble oligonucleotides.</text>
</comment>
<sequence>MQAPFDDSTPRHVLTPSSLNRLVRDLLGDALPLVWIEGELSNVARPASGHLYFTLKDSGAQVRCAMFKPKTAALRFRPADGMQVLLRARVGLYEPRGEFQLVAEYMEPAGEGALQRAFEQLKARLDAEGLFDAARKRPLPRFARRIGVITSATGAAIRDVLSVLARRWPLAEVEVLPVPVQGREAPPAIVAMLRKASSSARYDVLLLTRGGGSLEDLWAFNEEAVARAIHASPVPVVSAVGHEIDFSIADFVADLRAPTPSAAAELLVPDAAATARHLRQLQQRVATLQQRRLQAQAQRVDHLLARLQAQRPQARLQRDRERLQNLQRRLTVVLREQAQLRRTRLERLHARLLAQHPRTRLPLLTRRLSEQDLRLRRAIAHILERRQTALRHAGHALHAVSPLATLERGYAILFDAEGQVLRSARNVAVDTPLHARLADGELPLRVTGDD</sequence>
<evidence type="ECO:0000259" key="9">
    <source>
        <dbReference type="Pfam" id="PF13742"/>
    </source>
</evidence>